<sequence>MTAPDFAYRRGVALVTGATGGIGAAVARLLAARGSSLVLAYRSSKATAEALAASLGRDARAVRADLADPAACAALVDAAGPLHTLVHAAGPHVPMVHLSKVTPERFREQLLQDVTGFFNVVSAALPALRAAQGSIVAVTTAATRRHPVRDGLSSGPKGAVEALVRGIAAEEGRFGVRANCVGPGMLTDGMAERLITSGDLDERALDVARANIPLRTFGTADDIAEAVCFLASDRARFITGQKLDVDGGYTA</sequence>
<dbReference type="FunFam" id="3.40.50.720:FF:000084">
    <property type="entry name" value="Short-chain dehydrogenase reductase"/>
    <property type="match status" value="1"/>
</dbReference>
<dbReference type="SUPFAM" id="SSF51735">
    <property type="entry name" value="NAD(P)-binding Rossmann-fold domains"/>
    <property type="match status" value="1"/>
</dbReference>
<protein>
    <submittedName>
        <fullName evidence="4">Short-chain dehydrogenase</fullName>
    </submittedName>
</protein>
<evidence type="ECO:0000256" key="2">
    <source>
        <dbReference type="ARBA" id="ARBA00023002"/>
    </source>
</evidence>
<dbReference type="PANTHER" id="PTHR43639">
    <property type="entry name" value="OXIDOREDUCTASE, SHORT-CHAIN DEHYDROGENASE/REDUCTASE FAMILY (AFU_ORTHOLOGUE AFUA_5G02870)"/>
    <property type="match status" value="1"/>
</dbReference>
<name>A0A917U3G4_9ACTN</name>
<accession>A0A917U3G4</accession>
<reference evidence="4" key="2">
    <citation type="submission" date="2020-09" db="EMBL/GenBank/DDBJ databases">
        <authorList>
            <person name="Sun Q."/>
            <person name="Ohkuma M."/>
        </authorList>
    </citation>
    <scope>NUCLEOTIDE SEQUENCE</scope>
    <source>
        <strain evidence="4">JCM 19831</strain>
    </source>
</reference>
<dbReference type="PANTHER" id="PTHR43639:SF1">
    <property type="entry name" value="SHORT-CHAIN DEHYDROGENASE_REDUCTASE FAMILY PROTEIN"/>
    <property type="match status" value="1"/>
</dbReference>
<evidence type="ECO:0000313" key="5">
    <source>
        <dbReference type="Proteomes" id="UP000642070"/>
    </source>
</evidence>
<dbReference type="Gene3D" id="3.40.50.720">
    <property type="entry name" value="NAD(P)-binding Rossmann-like Domain"/>
    <property type="match status" value="1"/>
</dbReference>
<comment type="caution">
    <text evidence="4">The sequence shown here is derived from an EMBL/GenBank/DDBJ whole genome shotgun (WGS) entry which is preliminary data.</text>
</comment>
<proteinExistence type="inferred from homology"/>
<dbReference type="EMBL" id="BMPI01000036">
    <property type="protein sequence ID" value="GGM54513.1"/>
    <property type="molecule type" value="Genomic_DNA"/>
</dbReference>
<keyword evidence="5" id="KW-1185">Reference proteome</keyword>
<dbReference type="AlphaFoldDB" id="A0A917U3G4"/>
<dbReference type="InterPro" id="IPR002347">
    <property type="entry name" value="SDR_fam"/>
</dbReference>
<dbReference type="GO" id="GO:0016491">
    <property type="term" value="F:oxidoreductase activity"/>
    <property type="evidence" value="ECO:0007669"/>
    <property type="project" value="UniProtKB-KW"/>
</dbReference>
<organism evidence="4 5">
    <name type="scientific">Dactylosporangium sucinum</name>
    <dbReference type="NCBI Taxonomy" id="1424081"/>
    <lineage>
        <taxon>Bacteria</taxon>
        <taxon>Bacillati</taxon>
        <taxon>Actinomycetota</taxon>
        <taxon>Actinomycetes</taxon>
        <taxon>Micromonosporales</taxon>
        <taxon>Micromonosporaceae</taxon>
        <taxon>Dactylosporangium</taxon>
    </lineage>
</organism>
<evidence type="ECO:0000256" key="1">
    <source>
        <dbReference type="ARBA" id="ARBA00006484"/>
    </source>
</evidence>
<evidence type="ECO:0000313" key="4">
    <source>
        <dbReference type="EMBL" id="GGM54513.1"/>
    </source>
</evidence>
<dbReference type="SMART" id="SM00822">
    <property type="entry name" value="PKS_KR"/>
    <property type="match status" value="1"/>
</dbReference>
<dbReference type="CDD" id="cd05233">
    <property type="entry name" value="SDR_c"/>
    <property type="match status" value="1"/>
</dbReference>
<dbReference type="InterPro" id="IPR057326">
    <property type="entry name" value="KR_dom"/>
</dbReference>
<dbReference type="PRINTS" id="PR00081">
    <property type="entry name" value="GDHRDH"/>
</dbReference>
<evidence type="ECO:0000259" key="3">
    <source>
        <dbReference type="SMART" id="SM00822"/>
    </source>
</evidence>
<dbReference type="Proteomes" id="UP000642070">
    <property type="component" value="Unassembled WGS sequence"/>
</dbReference>
<dbReference type="Pfam" id="PF13561">
    <property type="entry name" value="adh_short_C2"/>
    <property type="match status" value="1"/>
</dbReference>
<dbReference type="RefSeq" id="WP_190253825.1">
    <property type="nucleotide sequence ID" value="NZ_BMPI01000036.1"/>
</dbReference>
<keyword evidence="2" id="KW-0560">Oxidoreductase</keyword>
<dbReference type="InterPro" id="IPR036291">
    <property type="entry name" value="NAD(P)-bd_dom_sf"/>
</dbReference>
<comment type="similarity">
    <text evidence="1">Belongs to the short-chain dehydrogenases/reductases (SDR) family.</text>
</comment>
<feature type="domain" description="Ketoreductase" evidence="3">
    <location>
        <begin position="11"/>
        <end position="159"/>
    </location>
</feature>
<reference evidence="4" key="1">
    <citation type="journal article" date="2014" name="Int. J. Syst. Evol. Microbiol.">
        <title>Complete genome sequence of Corynebacterium casei LMG S-19264T (=DSM 44701T), isolated from a smear-ripened cheese.</title>
        <authorList>
            <consortium name="US DOE Joint Genome Institute (JGI-PGF)"/>
            <person name="Walter F."/>
            <person name="Albersmeier A."/>
            <person name="Kalinowski J."/>
            <person name="Ruckert C."/>
        </authorList>
    </citation>
    <scope>NUCLEOTIDE SEQUENCE</scope>
    <source>
        <strain evidence="4">JCM 19831</strain>
    </source>
</reference>
<gene>
    <name evidence="4" type="ORF">GCM10007977_065200</name>
</gene>